<comment type="caution">
    <text evidence="1">The sequence shown here is derived from an EMBL/GenBank/DDBJ whole genome shotgun (WGS) entry which is preliminary data.</text>
</comment>
<dbReference type="Proteomes" id="UP000813824">
    <property type="component" value="Unassembled WGS sequence"/>
</dbReference>
<accession>A0A8K0UVQ2</accession>
<dbReference type="EMBL" id="JAEVFJ010000005">
    <property type="protein sequence ID" value="KAH8104599.1"/>
    <property type="molecule type" value="Genomic_DNA"/>
</dbReference>
<sequence>MAPYAFRGKDLYADGESDRAYRKSVVPSRPLSDSGITEGILMNWDTLLYIIPFIGRRRDLSRYMKTCRVLYNAGTPALLKDKVIVGYFPDRTLSFCQFILNQPERALWVRSLELCVPPSQLGKGPSIISAMADVIGRCKNVENLRLPGLSSIANKEELANAIMSLRNLRRIHCTLNRGDIRGPGLLQKLYSPSLVSAAIEYGPASEEDSCWTVDTLTSFKDHLCTLKILNADILQPNTRIVYPEVRCIYMDSSAASFISDHLAASFPNIRHLHWECYGLGGEEATQIRLTNLQQRNATAHASWAWKSLDVLQASLLRIYSMALTCKVRFLESVILADPYTLPYFRTVLMDISPSHVTLVIYPSYFSNDELSELFPQCPITHLSVVFFTSTVDRNDVQNRLSLLVNNLRGLALVYFDISITYLLSESSYARSAGPILLRGTSTTADTYLEAGNLVNVARDVVRSSPDLETVYISVDHDLECVKVDRAWRVERPKKEEGRLVELNLSKEQIQKIHEGVFGIDASLCWSDL</sequence>
<reference evidence="1" key="1">
    <citation type="journal article" date="2021" name="New Phytol.">
        <title>Evolutionary innovations through gain and loss of genes in the ectomycorrhizal Boletales.</title>
        <authorList>
            <person name="Wu G."/>
            <person name="Miyauchi S."/>
            <person name="Morin E."/>
            <person name="Kuo A."/>
            <person name="Drula E."/>
            <person name="Varga T."/>
            <person name="Kohler A."/>
            <person name="Feng B."/>
            <person name="Cao Y."/>
            <person name="Lipzen A."/>
            <person name="Daum C."/>
            <person name="Hundley H."/>
            <person name="Pangilinan J."/>
            <person name="Johnson J."/>
            <person name="Barry K."/>
            <person name="LaButti K."/>
            <person name="Ng V."/>
            <person name="Ahrendt S."/>
            <person name="Min B."/>
            <person name="Choi I.G."/>
            <person name="Park H."/>
            <person name="Plett J.M."/>
            <person name="Magnuson J."/>
            <person name="Spatafora J.W."/>
            <person name="Nagy L.G."/>
            <person name="Henrissat B."/>
            <person name="Grigoriev I.V."/>
            <person name="Yang Z.L."/>
            <person name="Xu J."/>
            <person name="Martin F.M."/>
        </authorList>
    </citation>
    <scope>NUCLEOTIDE SEQUENCE</scope>
    <source>
        <strain evidence="1">KKN 215</strain>
    </source>
</reference>
<gene>
    <name evidence="1" type="ORF">BXZ70DRAFT_1005116</name>
</gene>
<evidence type="ECO:0000313" key="2">
    <source>
        <dbReference type="Proteomes" id="UP000813824"/>
    </source>
</evidence>
<evidence type="ECO:0000313" key="1">
    <source>
        <dbReference type="EMBL" id="KAH8104599.1"/>
    </source>
</evidence>
<organism evidence="1 2">
    <name type="scientific">Cristinia sonorae</name>
    <dbReference type="NCBI Taxonomy" id="1940300"/>
    <lineage>
        <taxon>Eukaryota</taxon>
        <taxon>Fungi</taxon>
        <taxon>Dikarya</taxon>
        <taxon>Basidiomycota</taxon>
        <taxon>Agaricomycotina</taxon>
        <taxon>Agaricomycetes</taxon>
        <taxon>Agaricomycetidae</taxon>
        <taxon>Agaricales</taxon>
        <taxon>Pleurotineae</taxon>
        <taxon>Stephanosporaceae</taxon>
        <taxon>Cristinia</taxon>
    </lineage>
</organism>
<dbReference type="AlphaFoldDB" id="A0A8K0UVQ2"/>
<proteinExistence type="predicted"/>
<keyword evidence="2" id="KW-1185">Reference proteome</keyword>
<dbReference type="OrthoDB" id="2750183at2759"/>
<name>A0A8K0UVQ2_9AGAR</name>
<protein>
    <submittedName>
        <fullName evidence="1">Uncharacterized protein</fullName>
    </submittedName>
</protein>